<dbReference type="PANTHER" id="PTHR24171">
    <property type="entry name" value="ANKYRIN REPEAT DOMAIN-CONTAINING PROTEIN 39-RELATED"/>
    <property type="match status" value="1"/>
</dbReference>
<dbReference type="PANTHER" id="PTHR24171:SF8">
    <property type="entry name" value="BRCA1-ASSOCIATED RING DOMAIN PROTEIN 1"/>
    <property type="match status" value="1"/>
</dbReference>
<name>A0AAE3MJA8_9FLAO</name>
<evidence type="ECO:0000256" key="1">
    <source>
        <dbReference type="ARBA" id="ARBA00022737"/>
    </source>
</evidence>
<keyword evidence="2 3" id="KW-0040">ANK repeat</keyword>
<dbReference type="SMART" id="SM00248">
    <property type="entry name" value="ANK"/>
    <property type="match status" value="3"/>
</dbReference>
<feature type="chain" id="PRO_5042293621" evidence="4">
    <location>
        <begin position="27"/>
        <end position="190"/>
    </location>
</feature>
<dbReference type="Pfam" id="PF12796">
    <property type="entry name" value="Ank_2"/>
    <property type="match status" value="1"/>
</dbReference>
<keyword evidence="4" id="KW-0732">Signal</keyword>
<comment type="caution">
    <text evidence="5">The sequence shown here is derived from an EMBL/GenBank/DDBJ whole genome shotgun (WGS) entry which is preliminary data.</text>
</comment>
<feature type="repeat" description="ANK" evidence="3">
    <location>
        <begin position="74"/>
        <end position="106"/>
    </location>
</feature>
<dbReference type="InterPro" id="IPR002110">
    <property type="entry name" value="Ankyrin_rpt"/>
</dbReference>
<evidence type="ECO:0000256" key="3">
    <source>
        <dbReference type="PROSITE-ProRule" id="PRU00023"/>
    </source>
</evidence>
<dbReference type="Proteomes" id="UP001207116">
    <property type="component" value="Unassembled WGS sequence"/>
</dbReference>
<evidence type="ECO:0000313" key="5">
    <source>
        <dbReference type="EMBL" id="MCX2718474.1"/>
    </source>
</evidence>
<evidence type="ECO:0000256" key="2">
    <source>
        <dbReference type="ARBA" id="ARBA00023043"/>
    </source>
</evidence>
<accession>A0AAE3MJA8</accession>
<dbReference type="RefSeq" id="WP_266010576.1">
    <property type="nucleotide sequence ID" value="NZ_JAPFQP010000001.1"/>
</dbReference>
<dbReference type="EMBL" id="JAPFQP010000001">
    <property type="protein sequence ID" value="MCX2718474.1"/>
    <property type="molecule type" value="Genomic_DNA"/>
</dbReference>
<feature type="signal peptide" evidence="4">
    <location>
        <begin position="1"/>
        <end position="26"/>
    </location>
</feature>
<evidence type="ECO:0000256" key="4">
    <source>
        <dbReference type="SAM" id="SignalP"/>
    </source>
</evidence>
<reference evidence="5" key="1">
    <citation type="submission" date="2022-11" db="EMBL/GenBank/DDBJ databases">
        <title>The characterization of three novel Bacteroidetes species and genomic analysis of their roles in tidal elemental geochemical cycles.</title>
        <authorList>
            <person name="Ma K.-J."/>
        </authorList>
    </citation>
    <scope>NUCLEOTIDE SEQUENCE</scope>
    <source>
        <strain evidence="5">M415</strain>
    </source>
</reference>
<evidence type="ECO:0000313" key="6">
    <source>
        <dbReference type="Proteomes" id="UP001207116"/>
    </source>
</evidence>
<dbReference type="PROSITE" id="PS50297">
    <property type="entry name" value="ANK_REP_REGION"/>
    <property type="match status" value="2"/>
</dbReference>
<dbReference type="GO" id="GO:0085020">
    <property type="term" value="P:protein K6-linked ubiquitination"/>
    <property type="evidence" value="ECO:0007669"/>
    <property type="project" value="TreeGrafter"/>
</dbReference>
<keyword evidence="6" id="KW-1185">Reference proteome</keyword>
<dbReference type="GO" id="GO:0004842">
    <property type="term" value="F:ubiquitin-protein transferase activity"/>
    <property type="evidence" value="ECO:0007669"/>
    <property type="project" value="TreeGrafter"/>
</dbReference>
<dbReference type="Gene3D" id="1.25.40.20">
    <property type="entry name" value="Ankyrin repeat-containing domain"/>
    <property type="match status" value="2"/>
</dbReference>
<protein>
    <submittedName>
        <fullName evidence="5">Ankyrin repeat domain-containing protein</fullName>
    </submittedName>
</protein>
<sequence length="190" mass="20664">MKTTKITTLKSLSMLFLSMLLFSACGQSRKNSELKGSVVAPKVDIHTAVISGDLEAVHQHIEAGSDINVKEPFNGSTPLITAATFGKKEIAQALIDAGADLSIKNNDGTTPLHSAAFFCRVEIVQQLIDAKANKNLLNKYGSTPRQTVMGPFEDVKPIYEMLQQQLAPMGFQLDMAEVEKSRPVVAMMLQ</sequence>
<dbReference type="SUPFAM" id="SSF48403">
    <property type="entry name" value="Ankyrin repeat"/>
    <property type="match status" value="1"/>
</dbReference>
<proteinExistence type="predicted"/>
<dbReference type="PROSITE" id="PS50088">
    <property type="entry name" value="ANK_REPEAT"/>
    <property type="match status" value="2"/>
</dbReference>
<feature type="repeat" description="ANK" evidence="3">
    <location>
        <begin position="107"/>
        <end position="139"/>
    </location>
</feature>
<dbReference type="AlphaFoldDB" id="A0AAE3MJA8"/>
<keyword evidence="1" id="KW-0677">Repeat</keyword>
<organism evidence="5 6">
    <name type="scientific">Lentiprolixibacter aurantiacus</name>
    <dbReference type="NCBI Taxonomy" id="2993939"/>
    <lineage>
        <taxon>Bacteria</taxon>
        <taxon>Pseudomonadati</taxon>
        <taxon>Bacteroidota</taxon>
        <taxon>Flavobacteriia</taxon>
        <taxon>Flavobacteriales</taxon>
        <taxon>Flavobacteriaceae</taxon>
        <taxon>Lentiprolixibacter</taxon>
    </lineage>
</organism>
<dbReference type="InterPro" id="IPR036770">
    <property type="entry name" value="Ankyrin_rpt-contain_sf"/>
</dbReference>
<dbReference type="PROSITE" id="PS51257">
    <property type="entry name" value="PROKAR_LIPOPROTEIN"/>
    <property type="match status" value="1"/>
</dbReference>
<gene>
    <name evidence="5" type="ORF">OO016_02555</name>
</gene>